<dbReference type="Gene3D" id="3.40.50.11550">
    <property type="match status" value="1"/>
</dbReference>
<evidence type="ECO:0000313" key="2">
    <source>
        <dbReference type="EMBL" id="VAV99160.1"/>
    </source>
</evidence>
<protein>
    <recommendedName>
        <fullName evidence="1">Haem-binding uptake Tiki superfamily ChaN domain-containing protein</fullName>
    </recommendedName>
</protein>
<reference evidence="2" key="1">
    <citation type="submission" date="2018-06" db="EMBL/GenBank/DDBJ databases">
        <authorList>
            <person name="Zhirakovskaya E."/>
        </authorList>
    </citation>
    <scope>NUCLEOTIDE SEQUENCE</scope>
</reference>
<dbReference type="CDD" id="cd14727">
    <property type="entry name" value="ChanN-like"/>
    <property type="match status" value="1"/>
</dbReference>
<accession>A0A3B0RZY2</accession>
<dbReference type="AlphaFoldDB" id="A0A3B0RZY2"/>
<name>A0A3B0RZY2_9ZZZZ</name>
<dbReference type="InterPro" id="IPR007314">
    <property type="entry name" value="Cofac_haem-bd_dom"/>
</dbReference>
<dbReference type="Pfam" id="PF04187">
    <property type="entry name" value="Cofac_haem_bdg"/>
    <property type="match status" value="1"/>
</dbReference>
<feature type="domain" description="Haem-binding uptake Tiki superfamily ChaN" evidence="1">
    <location>
        <begin position="73"/>
        <end position="290"/>
    </location>
</feature>
<proteinExistence type="predicted"/>
<dbReference type="PROSITE" id="PS51257">
    <property type="entry name" value="PROKAR_LIPOPROTEIN"/>
    <property type="match status" value="1"/>
</dbReference>
<gene>
    <name evidence="2" type="ORF">MNBD_ALPHA02-1461</name>
</gene>
<organism evidence="2">
    <name type="scientific">hydrothermal vent metagenome</name>
    <dbReference type="NCBI Taxonomy" id="652676"/>
    <lineage>
        <taxon>unclassified sequences</taxon>
        <taxon>metagenomes</taxon>
        <taxon>ecological metagenomes</taxon>
    </lineage>
</organism>
<dbReference type="SUPFAM" id="SSF159501">
    <property type="entry name" value="EreA/ChaN-like"/>
    <property type="match status" value="1"/>
</dbReference>
<evidence type="ECO:0000259" key="1">
    <source>
        <dbReference type="Pfam" id="PF04187"/>
    </source>
</evidence>
<sequence length="360" mass="40423">MRNKIYLIVAMTLTVTLSACTREAITTEAPVQEIKLVDGKYVMPLEIPSFSDFILVETQMGKVAPRIVNLDRVIDDLAQYDVVFVGEAHGHAASHYVQSKVFSGLYGKHKDMALSMEQFERSAQPVVNEYLAGEIGEETLVHDGKAWEHYRSSYRPMVEFARRKGLSVIAAEVPGNMVSCVGEEGPAFLGRLTGEPRKWIARELHTGDGPYKDRYFSFLAKAAGHSVGGKDMTEEEKATKRFRRFSAQVSRDDTMAESIYLHMKANPGRKVMHINGSFHSAALLGTPERLKMLNPDLTMANIHPVMVDDPERPSFEADLVGEGQYLLLIYPTPKRFVKMSNVSAFIKRTKKKIDENRCAY</sequence>
<dbReference type="EMBL" id="UOED01000132">
    <property type="protein sequence ID" value="VAV99160.1"/>
    <property type="molecule type" value="Genomic_DNA"/>
</dbReference>